<evidence type="ECO:0000259" key="1">
    <source>
        <dbReference type="Pfam" id="PF13581"/>
    </source>
</evidence>
<dbReference type="SUPFAM" id="SSF55874">
    <property type="entry name" value="ATPase domain of HSP90 chaperone/DNA topoisomerase II/histidine kinase"/>
    <property type="match status" value="1"/>
</dbReference>
<keyword evidence="2" id="KW-0547">Nucleotide-binding</keyword>
<dbReference type="GO" id="GO:0005524">
    <property type="term" value="F:ATP binding"/>
    <property type="evidence" value="ECO:0007669"/>
    <property type="project" value="UniProtKB-KW"/>
</dbReference>
<dbReference type="RefSeq" id="WP_343184732.1">
    <property type="nucleotide sequence ID" value="NZ_JBCITM010000002.1"/>
</dbReference>
<dbReference type="InterPro" id="IPR003594">
    <property type="entry name" value="HATPase_dom"/>
</dbReference>
<gene>
    <name evidence="2" type="ORF">AAIG11_02680</name>
</gene>
<name>A0ABU9VQE1_9CLOT</name>
<accession>A0ABU9VQE1</accession>
<dbReference type="Proteomes" id="UP001407405">
    <property type="component" value="Unassembled WGS sequence"/>
</dbReference>
<reference evidence="2 3" key="1">
    <citation type="submission" date="2024-04" db="EMBL/GenBank/DDBJ databases">
        <title>Genome sequencing and metabolic network reconstruction of aminoacids and betaine degradation by Anoxynatronum sibiricum.</title>
        <authorList>
            <person name="Detkova E.N."/>
            <person name="Boltjanskaja Y.V."/>
            <person name="Mardanov A.V."/>
            <person name="Kevbrin V."/>
        </authorList>
    </citation>
    <scope>NUCLEOTIDE SEQUENCE [LARGE SCALE GENOMIC DNA]</scope>
    <source>
        <strain evidence="2 3">Z-7981</strain>
    </source>
</reference>
<feature type="domain" description="Histidine kinase/HSP90-like ATPase" evidence="1">
    <location>
        <begin position="37"/>
        <end position="126"/>
    </location>
</feature>
<evidence type="ECO:0000313" key="2">
    <source>
        <dbReference type="EMBL" id="MEN1759369.1"/>
    </source>
</evidence>
<evidence type="ECO:0000313" key="3">
    <source>
        <dbReference type="Proteomes" id="UP001407405"/>
    </source>
</evidence>
<dbReference type="EMBL" id="JBCITM010000002">
    <property type="protein sequence ID" value="MEN1759369.1"/>
    <property type="molecule type" value="Genomic_DNA"/>
</dbReference>
<organism evidence="2 3">
    <name type="scientific">Anoxynatronum sibiricum</name>
    <dbReference type="NCBI Taxonomy" id="210623"/>
    <lineage>
        <taxon>Bacteria</taxon>
        <taxon>Bacillati</taxon>
        <taxon>Bacillota</taxon>
        <taxon>Clostridia</taxon>
        <taxon>Eubacteriales</taxon>
        <taxon>Clostridiaceae</taxon>
        <taxon>Anoxynatronum</taxon>
    </lineage>
</organism>
<sequence>MERYQVSFYSDFSEADRYAVILTNRLQSYYGSKMNPKVSFHINFVLRELLNNAVEHGNAFDRNKKVMCSICCDNQMVIICVRDEGAGFSLDMTAAPETNGANQQRSRGLWMIQQLGLTLNIKGNQVKAIYYWRVSR</sequence>
<comment type="caution">
    <text evidence="2">The sequence shown here is derived from an EMBL/GenBank/DDBJ whole genome shotgun (WGS) entry which is preliminary data.</text>
</comment>
<dbReference type="InterPro" id="IPR036890">
    <property type="entry name" value="HATPase_C_sf"/>
</dbReference>
<keyword evidence="2" id="KW-0067">ATP-binding</keyword>
<dbReference type="CDD" id="cd16936">
    <property type="entry name" value="HATPase_RsbW-like"/>
    <property type="match status" value="1"/>
</dbReference>
<keyword evidence="3" id="KW-1185">Reference proteome</keyword>
<proteinExistence type="predicted"/>
<dbReference type="Pfam" id="PF13581">
    <property type="entry name" value="HATPase_c_2"/>
    <property type="match status" value="1"/>
</dbReference>
<dbReference type="Gene3D" id="3.30.565.10">
    <property type="entry name" value="Histidine kinase-like ATPase, C-terminal domain"/>
    <property type="match status" value="1"/>
</dbReference>
<protein>
    <submittedName>
        <fullName evidence="2">ATP-binding protein</fullName>
    </submittedName>
</protein>